<dbReference type="EMBL" id="JSZA02000085">
    <property type="protein sequence ID" value="KHD10893.1"/>
    <property type="molecule type" value="Genomic_DNA"/>
</dbReference>
<dbReference type="InterPro" id="IPR008278">
    <property type="entry name" value="4-PPantetheinyl_Trfase_dom"/>
</dbReference>
<dbReference type="InterPro" id="IPR055066">
    <property type="entry name" value="AASDHPPT_N"/>
</dbReference>
<dbReference type="Proteomes" id="UP000030428">
    <property type="component" value="Unassembled WGS sequence"/>
</dbReference>
<comment type="similarity">
    <text evidence="1">Belongs to the P-Pant transferase superfamily. Gsp/Sfp/HetI/AcpT family.</text>
</comment>
<feature type="domain" description="4'-phosphopantetheinyl transferase N-terminal" evidence="4">
    <location>
        <begin position="3"/>
        <end position="76"/>
    </location>
</feature>
<dbReference type="PANTHER" id="PTHR12215">
    <property type="entry name" value="PHOSPHOPANTETHEINE TRANSFERASE"/>
    <property type="match status" value="1"/>
</dbReference>
<comment type="caution">
    <text evidence="5">The sequence shown here is derived from an EMBL/GenBank/DDBJ whole genome shotgun (WGS) entry which is preliminary data.</text>
</comment>
<gene>
    <name evidence="5" type="ORF">PN36_20085</name>
</gene>
<dbReference type="SUPFAM" id="SSF56214">
    <property type="entry name" value="4'-phosphopantetheinyl transferase"/>
    <property type="match status" value="2"/>
</dbReference>
<evidence type="ECO:0000259" key="3">
    <source>
        <dbReference type="Pfam" id="PF01648"/>
    </source>
</evidence>
<sequence>MDKLPQKIQQTISRKRRWQDQHASLFGKLLLRHALCHTGYPKDSLNRLQYNKYQRPFIDNSIDFNISHTHQYVICAISRRGQIGIDIESIRPIELSNFRNTMSPKDWTAITTAPNSSHKFYENWTIKESVIKADGRGLSIPLEHIQIEPHKARLYNTDWFINQIQIEPNYVCHLVTSWKNPRIDLEFRSPRFILDG</sequence>
<evidence type="ECO:0000313" key="6">
    <source>
        <dbReference type="Proteomes" id="UP000030428"/>
    </source>
</evidence>
<organism evidence="5 6">
    <name type="scientific">Candidatus Thiomargarita nelsonii</name>
    <dbReference type="NCBI Taxonomy" id="1003181"/>
    <lineage>
        <taxon>Bacteria</taxon>
        <taxon>Pseudomonadati</taxon>
        <taxon>Pseudomonadota</taxon>
        <taxon>Gammaproteobacteria</taxon>
        <taxon>Thiotrichales</taxon>
        <taxon>Thiotrichaceae</taxon>
        <taxon>Thiomargarita</taxon>
    </lineage>
</organism>
<dbReference type="InterPro" id="IPR037143">
    <property type="entry name" value="4-PPantetheinyl_Trfase_dom_sf"/>
</dbReference>
<dbReference type="GO" id="GO:0000287">
    <property type="term" value="F:magnesium ion binding"/>
    <property type="evidence" value="ECO:0007669"/>
    <property type="project" value="InterPro"/>
</dbReference>
<dbReference type="AlphaFoldDB" id="A0A0A6PJU4"/>
<dbReference type="GO" id="GO:0019878">
    <property type="term" value="P:lysine biosynthetic process via aminoadipic acid"/>
    <property type="evidence" value="ECO:0007669"/>
    <property type="project" value="TreeGrafter"/>
</dbReference>
<reference evidence="5 6" key="1">
    <citation type="journal article" date="2016" name="Front. Microbiol.">
        <title>Single-Cell (Meta-)Genomics of a Dimorphic Candidatus Thiomargarita nelsonii Reveals Genomic Plasticity.</title>
        <authorList>
            <person name="Flood B.E."/>
            <person name="Fliss P."/>
            <person name="Jones D.S."/>
            <person name="Dick G.J."/>
            <person name="Jain S."/>
            <person name="Kaster A.K."/>
            <person name="Winkel M."/>
            <person name="Mussmann M."/>
            <person name="Bailey J."/>
        </authorList>
    </citation>
    <scope>NUCLEOTIDE SEQUENCE [LARGE SCALE GENOMIC DNA]</scope>
    <source>
        <strain evidence="5">Hydrate Ridge</strain>
    </source>
</reference>
<dbReference type="InterPro" id="IPR050559">
    <property type="entry name" value="P-Pant_transferase_sf"/>
</dbReference>
<protein>
    <submittedName>
        <fullName evidence="5">Uncharacterized protein</fullName>
    </submittedName>
</protein>
<accession>A0A0A6PJU4</accession>
<keyword evidence="2" id="KW-0808">Transferase</keyword>
<dbReference type="GO" id="GO:0008897">
    <property type="term" value="F:holo-[acyl-carrier-protein] synthase activity"/>
    <property type="evidence" value="ECO:0007669"/>
    <property type="project" value="InterPro"/>
</dbReference>
<dbReference type="Pfam" id="PF01648">
    <property type="entry name" value="ACPS"/>
    <property type="match status" value="1"/>
</dbReference>
<evidence type="ECO:0000256" key="2">
    <source>
        <dbReference type="ARBA" id="ARBA00022679"/>
    </source>
</evidence>
<evidence type="ECO:0000313" key="5">
    <source>
        <dbReference type="EMBL" id="KHD10893.1"/>
    </source>
</evidence>
<keyword evidence="6" id="KW-1185">Reference proteome</keyword>
<evidence type="ECO:0000259" key="4">
    <source>
        <dbReference type="Pfam" id="PF22624"/>
    </source>
</evidence>
<evidence type="ECO:0000256" key="1">
    <source>
        <dbReference type="ARBA" id="ARBA00010990"/>
    </source>
</evidence>
<name>A0A0A6PJU4_9GAMM</name>
<proteinExistence type="inferred from homology"/>
<dbReference type="Pfam" id="PF22624">
    <property type="entry name" value="AASDHPPT_N"/>
    <property type="match status" value="1"/>
</dbReference>
<feature type="domain" description="4'-phosphopantetheinyl transferase" evidence="3">
    <location>
        <begin position="82"/>
        <end position="171"/>
    </location>
</feature>
<dbReference type="PANTHER" id="PTHR12215:SF10">
    <property type="entry name" value="L-AMINOADIPATE-SEMIALDEHYDE DEHYDROGENASE-PHOSPHOPANTETHEINYL TRANSFERASE"/>
    <property type="match status" value="1"/>
</dbReference>
<dbReference type="Gene3D" id="3.90.470.20">
    <property type="entry name" value="4'-phosphopantetheinyl transferase domain"/>
    <property type="match status" value="2"/>
</dbReference>
<dbReference type="GO" id="GO:0005829">
    <property type="term" value="C:cytosol"/>
    <property type="evidence" value="ECO:0007669"/>
    <property type="project" value="TreeGrafter"/>
</dbReference>